<reference evidence="2" key="1">
    <citation type="submission" date="2016-10" db="EMBL/GenBank/DDBJ databases">
        <authorList>
            <person name="Varghese N."/>
            <person name="Submissions S."/>
        </authorList>
    </citation>
    <scope>NUCLEOTIDE SEQUENCE [LARGE SCALE GENOMIC DNA]</scope>
    <source>
        <strain evidence="2">DSM 18733</strain>
    </source>
</reference>
<dbReference type="RefSeq" id="WP_093316622.1">
    <property type="nucleotide sequence ID" value="NZ_FOAF01000001.1"/>
</dbReference>
<proteinExistence type="predicted"/>
<dbReference type="Proteomes" id="UP000199421">
    <property type="component" value="Unassembled WGS sequence"/>
</dbReference>
<name>A0A1H7GPF6_OLID1</name>
<evidence type="ECO:0000313" key="2">
    <source>
        <dbReference type="Proteomes" id="UP000199421"/>
    </source>
</evidence>
<accession>A0A1H7GPF6</accession>
<evidence type="ECO:0000313" key="1">
    <source>
        <dbReference type="EMBL" id="SEK38872.1"/>
    </source>
</evidence>
<gene>
    <name evidence="1" type="ORF">SAMN05661044_00122</name>
</gene>
<protein>
    <submittedName>
        <fullName evidence="1">Uncharacterized protein</fullName>
    </submittedName>
</protein>
<keyword evidence="2" id="KW-1185">Reference proteome</keyword>
<organism evidence="1 2">
    <name type="scientific">Olivibacter domesticus</name>
    <name type="common">Pseudosphingobacterium domesticum</name>
    <dbReference type="NCBI Taxonomy" id="407022"/>
    <lineage>
        <taxon>Bacteria</taxon>
        <taxon>Pseudomonadati</taxon>
        <taxon>Bacteroidota</taxon>
        <taxon>Sphingobacteriia</taxon>
        <taxon>Sphingobacteriales</taxon>
        <taxon>Sphingobacteriaceae</taxon>
        <taxon>Olivibacter</taxon>
    </lineage>
</organism>
<dbReference type="AlphaFoldDB" id="A0A1H7GPF6"/>
<sequence>MSENAHFYPVLIIGCETQETMGYFDTCLVIANNAIAKIDITAKTATNIFTLGFKDYNQDVNPLDPSTMVSSSVLFIFST</sequence>
<dbReference type="EMBL" id="FOAF01000001">
    <property type="protein sequence ID" value="SEK38872.1"/>
    <property type="molecule type" value="Genomic_DNA"/>
</dbReference>